<keyword evidence="4 6" id="KW-0371">Homeobox</keyword>
<feature type="compositionally biased region" description="Basic and acidic residues" evidence="8">
    <location>
        <begin position="237"/>
        <end position="249"/>
    </location>
</feature>
<dbReference type="InterPro" id="IPR001356">
    <property type="entry name" value="HD"/>
</dbReference>
<dbReference type="InterPro" id="IPR046333">
    <property type="entry name" value="HXA10/ABDB-like"/>
</dbReference>
<dbReference type="CDD" id="cd00086">
    <property type="entry name" value="homeodomain"/>
    <property type="match status" value="1"/>
</dbReference>
<dbReference type="Gene3D" id="1.10.10.60">
    <property type="entry name" value="Homeodomain-like"/>
    <property type="match status" value="1"/>
</dbReference>
<keyword evidence="5 6" id="KW-0539">Nucleus</keyword>
<sequence>METNILAHPGLPFYSPITSSVSGILPNSPAQDSMPRSAMTQNGWGPYGNENSLVSHNPCSLSSYTNLQFGASLSMGGKTGYNSLGNSTSDYISRPMQIGGLNAMRNYPLYGDVYNSGHAPGYTGGYYPSDVSAVIPPLPGRDLECRSSQSEGSPSESKGRKKRKPYTRYQTMVLENEFLNSSYITRQKRWEISCKLQLSERQVKVWFQNRRMKRKKLNERAKARLKDEILDDDDEHEPSLHPHLDHAHA</sequence>
<dbReference type="PANTHER" id="PTHR45874">
    <property type="entry name" value="HOMEOBOX PROTEIN ABDOMINAL-B"/>
    <property type="match status" value="1"/>
</dbReference>
<feature type="DNA-binding region" description="Homeobox" evidence="6">
    <location>
        <begin position="159"/>
        <end position="218"/>
    </location>
</feature>
<proteinExistence type="evidence at transcript level"/>
<keyword evidence="3 6" id="KW-0238">DNA-binding</keyword>
<evidence type="ECO:0000313" key="10">
    <source>
        <dbReference type="EMBL" id="APD15660.1"/>
    </source>
</evidence>
<dbReference type="InterPro" id="IPR020479">
    <property type="entry name" value="HD_metazoa"/>
</dbReference>
<dbReference type="PROSITE" id="PS00027">
    <property type="entry name" value="HOMEOBOX_1"/>
    <property type="match status" value="1"/>
</dbReference>
<feature type="region of interest" description="Disordered" evidence="8">
    <location>
        <begin position="224"/>
        <end position="249"/>
    </location>
</feature>
<dbReference type="GO" id="GO:0005634">
    <property type="term" value="C:nucleus"/>
    <property type="evidence" value="ECO:0007669"/>
    <property type="project" value="UniProtKB-SubCell"/>
</dbReference>
<dbReference type="GO" id="GO:0003677">
    <property type="term" value="F:DNA binding"/>
    <property type="evidence" value="ECO:0007669"/>
    <property type="project" value="UniProtKB-UniRule"/>
</dbReference>
<evidence type="ECO:0000256" key="8">
    <source>
        <dbReference type="SAM" id="MobiDB-lite"/>
    </source>
</evidence>
<dbReference type="PRINTS" id="PR00024">
    <property type="entry name" value="HOMEOBOX"/>
</dbReference>
<dbReference type="AlphaFoldDB" id="A0A1J0M5L2"/>
<protein>
    <submittedName>
        <fullName evidence="10">Homeobox hox posterior 2</fullName>
    </submittedName>
</protein>
<comment type="subcellular location">
    <subcellularLocation>
        <location evidence="1 6 7">Nucleus</location>
    </subcellularLocation>
</comment>
<name>A0A1J0M5L2_9MOLL</name>
<feature type="compositionally biased region" description="Low complexity" evidence="8">
    <location>
        <begin position="146"/>
        <end position="156"/>
    </location>
</feature>
<dbReference type="EMBL" id="KX365097">
    <property type="protein sequence ID" value="APD15660.1"/>
    <property type="molecule type" value="mRNA"/>
</dbReference>
<feature type="region of interest" description="Disordered" evidence="8">
    <location>
        <begin position="138"/>
        <end position="167"/>
    </location>
</feature>
<dbReference type="InterPro" id="IPR017970">
    <property type="entry name" value="Homeobox_CS"/>
</dbReference>
<dbReference type="InterPro" id="IPR009057">
    <property type="entry name" value="Homeodomain-like_sf"/>
</dbReference>
<evidence type="ECO:0000256" key="7">
    <source>
        <dbReference type="RuleBase" id="RU000682"/>
    </source>
</evidence>
<comment type="similarity">
    <text evidence="2">Belongs to the Abd-B homeobox family.</text>
</comment>
<evidence type="ECO:0000256" key="6">
    <source>
        <dbReference type="PROSITE-ProRule" id="PRU00108"/>
    </source>
</evidence>
<dbReference type="Pfam" id="PF00046">
    <property type="entry name" value="Homeodomain"/>
    <property type="match status" value="1"/>
</dbReference>
<evidence type="ECO:0000256" key="1">
    <source>
        <dbReference type="ARBA" id="ARBA00004123"/>
    </source>
</evidence>
<evidence type="ECO:0000256" key="5">
    <source>
        <dbReference type="ARBA" id="ARBA00023242"/>
    </source>
</evidence>
<feature type="domain" description="Homeobox" evidence="9">
    <location>
        <begin position="157"/>
        <end position="217"/>
    </location>
</feature>
<reference evidence="10" key="2">
    <citation type="submission" date="2016-06" db="EMBL/GenBank/DDBJ databases">
        <authorList>
            <person name="Kjaerup R.B."/>
            <person name="Dalgaard T.S."/>
            <person name="Juul-Madsen H.R."/>
        </authorList>
    </citation>
    <scope>NUCLEOTIDE SEQUENCE</scope>
</reference>
<accession>A0A1J0M5L2</accession>
<dbReference type="GO" id="GO:0000981">
    <property type="term" value="F:DNA-binding transcription factor activity, RNA polymerase II-specific"/>
    <property type="evidence" value="ECO:0007669"/>
    <property type="project" value="InterPro"/>
</dbReference>
<dbReference type="PROSITE" id="PS50071">
    <property type="entry name" value="HOMEOBOX_2"/>
    <property type="match status" value="1"/>
</dbReference>
<dbReference type="SMART" id="SM00389">
    <property type="entry name" value="HOX"/>
    <property type="match status" value="1"/>
</dbReference>
<organism evidence="10">
    <name type="scientific">Antalis entalis</name>
    <dbReference type="NCBI Taxonomy" id="211836"/>
    <lineage>
        <taxon>Eukaryota</taxon>
        <taxon>Metazoa</taxon>
        <taxon>Spiralia</taxon>
        <taxon>Lophotrochozoa</taxon>
        <taxon>Mollusca</taxon>
        <taxon>Scaphopoda</taxon>
        <taxon>Dentaliida</taxon>
        <taxon>Dentaliidae</taxon>
        <taxon>Antalis</taxon>
    </lineage>
</organism>
<evidence type="ECO:0000256" key="3">
    <source>
        <dbReference type="ARBA" id="ARBA00023125"/>
    </source>
</evidence>
<dbReference type="SUPFAM" id="SSF46689">
    <property type="entry name" value="Homeodomain-like"/>
    <property type="match status" value="1"/>
</dbReference>
<evidence type="ECO:0000259" key="9">
    <source>
        <dbReference type="PROSITE" id="PS50071"/>
    </source>
</evidence>
<evidence type="ECO:0000256" key="4">
    <source>
        <dbReference type="ARBA" id="ARBA00023155"/>
    </source>
</evidence>
<gene>
    <name evidence="10" type="primary">Post2</name>
</gene>
<evidence type="ECO:0000256" key="2">
    <source>
        <dbReference type="ARBA" id="ARBA00006317"/>
    </source>
</evidence>
<reference evidence="10" key="1">
    <citation type="journal article" date="2016" name="BMC Genomics">
        <title>Comparative transcriptomics enlarges the toolkit of known developmental genes in mollusks.</title>
        <authorList>
            <person name="De Oliveira A.L."/>
            <person name="Wollesen T."/>
            <person name="Kristof A."/>
            <person name="Scherholz M."/>
            <person name="Redl E."/>
            <person name="Todt C."/>
            <person name="Bleidorn C."/>
            <person name="Wanninger A."/>
        </authorList>
    </citation>
    <scope>NUCLEOTIDE SEQUENCE</scope>
</reference>